<protein>
    <submittedName>
        <fullName evidence="2">Uncharacterized protein</fullName>
    </submittedName>
</protein>
<name>R4MCQ3_MYCTX</name>
<dbReference type="KEGG" id="mtuc:J113_22390"/>
<feature type="region of interest" description="Disordered" evidence="1">
    <location>
        <begin position="1"/>
        <end position="35"/>
    </location>
</feature>
<reference evidence="2 3" key="1">
    <citation type="journal article" date="2013" name="Genome Announc.">
        <title>Whole-Genome Sequences of Four Clinical Isolates of Mycobacterium tuberculosis from Tamil Nadu, South India.</title>
        <authorList>
            <person name="Narayanan S."/>
            <person name="Deshpande U."/>
        </authorList>
    </citation>
    <scope>NUCLEOTIDE SEQUENCE [LARGE SCALE GENOMIC DNA]</scope>
    <source>
        <strain evidence="2 3">CAS/NITR204</strain>
    </source>
</reference>
<sequence>MTQLAGGDYDQGPRSASERSRAVAGGDALQQRHAKSERFAHAGAGLADHVLAVEREWQGGFLDSKGPFDALFP</sequence>
<organism evidence="2 3">
    <name type="scientific">Mycobacterium tuberculosis CAS/NITR204</name>
    <dbReference type="NCBI Taxonomy" id="1310114"/>
    <lineage>
        <taxon>Bacteria</taxon>
        <taxon>Bacillati</taxon>
        <taxon>Actinomycetota</taxon>
        <taxon>Actinomycetes</taxon>
        <taxon>Mycobacteriales</taxon>
        <taxon>Mycobacteriaceae</taxon>
        <taxon>Mycobacterium</taxon>
        <taxon>Mycobacterium tuberculosis complex</taxon>
    </lineage>
</organism>
<dbReference type="HOGENOM" id="CLU_2700873_0_0_11"/>
<dbReference type="BioCyc" id="MTUB1310114:G13A2-3243-MONOMER"/>
<proteinExistence type="predicted"/>
<evidence type="ECO:0000256" key="1">
    <source>
        <dbReference type="SAM" id="MobiDB-lite"/>
    </source>
</evidence>
<gene>
    <name evidence="2" type="ORF">J113_22390</name>
</gene>
<evidence type="ECO:0000313" key="3">
    <source>
        <dbReference type="Proteomes" id="UP000013548"/>
    </source>
</evidence>
<dbReference type="Proteomes" id="UP000013548">
    <property type="component" value="Chromosome"/>
</dbReference>
<evidence type="ECO:0000313" key="2">
    <source>
        <dbReference type="EMBL" id="AGL28660.1"/>
    </source>
</evidence>
<accession>R4MCQ3</accession>
<dbReference type="EMBL" id="CP005386">
    <property type="protein sequence ID" value="AGL28660.1"/>
    <property type="molecule type" value="Genomic_DNA"/>
</dbReference>
<dbReference type="AlphaFoldDB" id="R4MCQ3"/>
<dbReference type="AntiFam" id="ANF00149">
    <property type="entry name" value="Shadow ORF (opposite cshA)"/>
</dbReference>